<comment type="catalytic activity">
    <reaction evidence="4">
        <text>an aldehyde + NAD(+) + H2O = a carboxylate + NADH + 2 H(+)</text>
        <dbReference type="Rhea" id="RHEA:16185"/>
        <dbReference type="ChEBI" id="CHEBI:15377"/>
        <dbReference type="ChEBI" id="CHEBI:15378"/>
        <dbReference type="ChEBI" id="CHEBI:17478"/>
        <dbReference type="ChEBI" id="CHEBI:29067"/>
        <dbReference type="ChEBI" id="CHEBI:57540"/>
        <dbReference type="ChEBI" id="CHEBI:57945"/>
        <dbReference type="EC" id="1.2.1.3"/>
    </reaction>
</comment>
<dbReference type="InterPro" id="IPR044086">
    <property type="entry name" value="LUC3-like"/>
</dbReference>
<dbReference type="InterPro" id="IPR016163">
    <property type="entry name" value="Ald_DH_C"/>
</dbReference>
<dbReference type="InterPro" id="IPR015590">
    <property type="entry name" value="Aldehyde_DH_dom"/>
</dbReference>
<evidence type="ECO:0000256" key="3">
    <source>
        <dbReference type="ARBA" id="ARBA00024226"/>
    </source>
</evidence>
<dbReference type="GO" id="GO:0004029">
    <property type="term" value="F:aldehyde dehydrogenase (NAD+) activity"/>
    <property type="evidence" value="ECO:0007669"/>
    <property type="project" value="UniProtKB-EC"/>
</dbReference>
<proteinExistence type="inferred from homology"/>
<evidence type="ECO:0000313" key="9">
    <source>
        <dbReference type="Proteomes" id="UP000091956"/>
    </source>
</evidence>
<dbReference type="FunFam" id="3.40.605.10:FF:000007">
    <property type="entry name" value="NAD/NADP-dependent betaine aldehyde dehydrogenase"/>
    <property type="match status" value="1"/>
</dbReference>
<dbReference type="RefSeq" id="XP_018134159.1">
    <property type="nucleotide sequence ID" value="XM_018270955.2"/>
</dbReference>
<keyword evidence="9" id="KW-1185">Reference proteome</keyword>
<evidence type="ECO:0000259" key="7">
    <source>
        <dbReference type="Pfam" id="PF00171"/>
    </source>
</evidence>
<dbReference type="EC" id="1.2.1.3" evidence="3"/>
<dbReference type="Pfam" id="PF00171">
    <property type="entry name" value="Aldedh"/>
    <property type="match status" value="1"/>
</dbReference>
<evidence type="ECO:0000256" key="6">
    <source>
        <dbReference type="RuleBase" id="RU003345"/>
    </source>
</evidence>
<reference evidence="9" key="2">
    <citation type="journal article" date="2018" name="Nat. Commun.">
        <title>Extreme sensitivity to ultraviolet light in the fungal pathogen causing white-nose syndrome of bats.</title>
        <authorList>
            <person name="Palmer J.M."/>
            <person name="Drees K.P."/>
            <person name="Foster J.T."/>
            <person name="Lindner D.L."/>
        </authorList>
    </citation>
    <scope>NUCLEOTIDE SEQUENCE [LARGE SCALE GENOMIC DNA]</scope>
    <source>
        <strain evidence="9">UAMH 10579</strain>
    </source>
</reference>
<evidence type="ECO:0000256" key="1">
    <source>
        <dbReference type="ARBA" id="ARBA00009986"/>
    </source>
</evidence>
<dbReference type="InterPro" id="IPR016162">
    <property type="entry name" value="Ald_DH_N"/>
</dbReference>
<feature type="active site" evidence="5">
    <location>
        <position position="255"/>
    </location>
</feature>
<reference evidence="8 9" key="1">
    <citation type="submission" date="2016-03" db="EMBL/GenBank/DDBJ databases">
        <title>Comparative genomics of Pseudogymnoascus destructans, the fungus causing white-nose syndrome of bats.</title>
        <authorList>
            <person name="Palmer J.M."/>
            <person name="Drees K.P."/>
            <person name="Foster J.T."/>
            <person name="Lindner D.L."/>
        </authorList>
    </citation>
    <scope>NUCLEOTIDE SEQUENCE [LARGE SCALE GENOMIC DNA]</scope>
    <source>
        <strain evidence="8 9">UAMH 10579</strain>
    </source>
</reference>
<organism evidence="8 9">
    <name type="scientific">Pseudogymnoascus verrucosus</name>
    <dbReference type="NCBI Taxonomy" id="342668"/>
    <lineage>
        <taxon>Eukaryota</taxon>
        <taxon>Fungi</taxon>
        <taxon>Dikarya</taxon>
        <taxon>Ascomycota</taxon>
        <taxon>Pezizomycotina</taxon>
        <taxon>Leotiomycetes</taxon>
        <taxon>Thelebolales</taxon>
        <taxon>Thelebolaceae</taxon>
        <taxon>Pseudogymnoascus</taxon>
    </lineage>
</organism>
<gene>
    <name evidence="8" type="ORF">VE01_01433</name>
</gene>
<dbReference type="PANTHER" id="PTHR11699">
    <property type="entry name" value="ALDEHYDE DEHYDROGENASE-RELATED"/>
    <property type="match status" value="1"/>
</dbReference>
<dbReference type="SUPFAM" id="SSF53720">
    <property type="entry name" value="ALDH-like"/>
    <property type="match status" value="1"/>
</dbReference>
<dbReference type="Proteomes" id="UP000091956">
    <property type="component" value="Unassembled WGS sequence"/>
</dbReference>
<protein>
    <recommendedName>
        <fullName evidence="3">aldehyde dehydrogenase (NAD(+))</fullName>
        <ecNumber evidence="3">1.2.1.3</ecNumber>
    </recommendedName>
</protein>
<name>A0A1B8GX93_9PEZI</name>
<evidence type="ECO:0000256" key="5">
    <source>
        <dbReference type="PROSITE-ProRule" id="PRU10007"/>
    </source>
</evidence>
<accession>A0A1B8GX93</accession>
<dbReference type="OrthoDB" id="310895at2759"/>
<evidence type="ECO:0000256" key="2">
    <source>
        <dbReference type="ARBA" id="ARBA00023002"/>
    </source>
</evidence>
<evidence type="ECO:0000313" key="8">
    <source>
        <dbReference type="EMBL" id="OBU00427.1"/>
    </source>
</evidence>
<dbReference type="InterPro" id="IPR016161">
    <property type="entry name" value="Ald_DH/histidinol_DH"/>
</dbReference>
<dbReference type="AlphaFoldDB" id="A0A1B8GX93"/>
<dbReference type="InterPro" id="IPR029510">
    <property type="entry name" value="Ald_DH_CS_GLU"/>
</dbReference>
<dbReference type="CDD" id="cd07106">
    <property type="entry name" value="ALDH_AldA-AAD23400"/>
    <property type="match status" value="1"/>
</dbReference>
<dbReference type="STRING" id="342668.A0A1B8GX93"/>
<dbReference type="Gene3D" id="3.40.309.10">
    <property type="entry name" value="Aldehyde Dehydrogenase, Chain A, domain 2"/>
    <property type="match status" value="1"/>
</dbReference>
<comment type="similarity">
    <text evidence="1 6">Belongs to the aldehyde dehydrogenase family.</text>
</comment>
<keyword evidence="2 6" id="KW-0560">Oxidoreductase</keyword>
<dbReference type="EMBL" id="KV460209">
    <property type="protein sequence ID" value="OBU00427.1"/>
    <property type="molecule type" value="Genomic_DNA"/>
</dbReference>
<dbReference type="PROSITE" id="PS00687">
    <property type="entry name" value="ALDEHYDE_DEHYDR_GLU"/>
    <property type="match status" value="1"/>
</dbReference>
<dbReference type="GeneID" id="28834819"/>
<dbReference type="Gene3D" id="3.40.605.10">
    <property type="entry name" value="Aldehyde Dehydrogenase, Chain A, domain 1"/>
    <property type="match status" value="1"/>
</dbReference>
<feature type="domain" description="Aldehyde dehydrogenase" evidence="7">
    <location>
        <begin position="31"/>
        <end position="482"/>
    </location>
</feature>
<sequence length="488" mass="52925">MAAVTNDSSKKEFNFTTFQNVINGELKTTETTRHAISPHTKKPLAEVPLSTSKDVDDAVAAARAAFPKWKKTSFEERAKALNGLAATIYEYQQEFVKLNGYELGAPVSIAEILIHMGAGWLSETAKLHPIDEVVEDTPEREVIVRYLPLGVVVGIVPWNLPLHCTAAKIAAAVIAGNCIIIKPSPYTPYSGLKLVEMAQKFFPPGVVQVLSGDDSLGQLLTEHPGVDKISFTGSTATGKKVMQSASKTLKRVTLELGGNDAAIITKNIDVATIAPALAGVIFSHSSQVCLAIKRLYVHESIFEEFRDALVAAVKAFKLGEGVGEGENDPTVTIGPVQNEMQYERVKGFFSDIEKEGWKVAVGGTIDESPGYFINPTIIDRPKEDSRIVVEEPFGPILPILSWSDEDDVIARANNTRMGLGGSVWTTDLVEGRRIAEQIEAGSVWINSHMDVTPNFPFGGHKESGIGYENGLGGVKAYCNVQTLYLKKK</sequence>
<evidence type="ECO:0000256" key="4">
    <source>
        <dbReference type="ARBA" id="ARBA00049194"/>
    </source>
</evidence>